<evidence type="ECO:0000256" key="5">
    <source>
        <dbReference type="SAM" id="Phobius"/>
    </source>
</evidence>
<evidence type="ECO:0000256" key="2">
    <source>
        <dbReference type="ARBA" id="ARBA00022692"/>
    </source>
</evidence>
<keyword evidence="3 5" id="KW-1133">Transmembrane helix</keyword>
<evidence type="ECO:0000313" key="7">
    <source>
        <dbReference type="Proteomes" id="UP000887577"/>
    </source>
</evidence>
<name>A0A914Z4V8_9BILA</name>
<dbReference type="InterPro" id="IPR019424">
    <property type="entry name" value="7TM_GPCR_Srsx"/>
</dbReference>
<keyword evidence="4 5" id="KW-0472">Membrane</keyword>
<accession>A0A914Z4V8</accession>
<protein>
    <submittedName>
        <fullName evidence="8">G-protein coupled receptors family 1 profile domain-containing protein</fullName>
    </submittedName>
</protein>
<dbReference type="InterPro" id="IPR047130">
    <property type="entry name" value="7TM_GPCR_Srsx_nematod"/>
</dbReference>
<feature type="transmembrane region" description="Helical" evidence="5">
    <location>
        <begin position="18"/>
        <end position="41"/>
    </location>
</feature>
<dbReference type="SUPFAM" id="SSF81321">
    <property type="entry name" value="Family A G protein-coupled receptor-like"/>
    <property type="match status" value="1"/>
</dbReference>
<evidence type="ECO:0000256" key="1">
    <source>
        <dbReference type="ARBA" id="ARBA00004370"/>
    </source>
</evidence>
<feature type="domain" description="G-protein coupled receptors family 1 profile" evidence="6">
    <location>
        <begin position="31"/>
        <end position="137"/>
    </location>
</feature>
<organism evidence="7 8">
    <name type="scientific">Panagrolaimus superbus</name>
    <dbReference type="NCBI Taxonomy" id="310955"/>
    <lineage>
        <taxon>Eukaryota</taxon>
        <taxon>Metazoa</taxon>
        <taxon>Ecdysozoa</taxon>
        <taxon>Nematoda</taxon>
        <taxon>Chromadorea</taxon>
        <taxon>Rhabditida</taxon>
        <taxon>Tylenchina</taxon>
        <taxon>Panagrolaimomorpha</taxon>
        <taxon>Panagrolaimoidea</taxon>
        <taxon>Panagrolaimidae</taxon>
        <taxon>Panagrolaimus</taxon>
    </lineage>
</organism>
<dbReference type="PROSITE" id="PS50262">
    <property type="entry name" value="G_PROTEIN_RECEP_F1_2"/>
    <property type="match status" value="1"/>
</dbReference>
<dbReference type="WBParaSite" id="PSU_v2.g6932.t1">
    <property type="protein sequence ID" value="PSU_v2.g6932.t1"/>
    <property type="gene ID" value="PSU_v2.g6932"/>
</dbReference>
<evidence type="ECO:0000256" key="3">
    <source>
        <dbReference type="ARBA" id="ARBA00022989"/>
    </source>
</evidence>
<reference evidence="8" key="1">
    <citation type="submission" date="2022-11" db="UniProtKB">
        <authorList>
            <consortium name="WormBaseParasite"/>
        </authorList>
    </citation>
    <scope>IDENTIFICATION</scope>
</reference>
<dbReference type="Gene3D" id="1.20.1070.10">
    <property type="entry name" value="Rhodopsin 7-helix transmembrane proteins"/>
    <property type="match status" value="1"/>
</dbReference>
<evidence type="ECO:0000256" key="4">
    <source>
        <dbReference type="ARBA" id="ARBA00023136"/>
    </source>
</evidence>
<evidence type="ECO:0000313" key="8">
    <source>
        <dbReference type="WBParaSite" id="PSU_v2.g6932.t1"/>
    </source>
</evidence>
<evidence type="ECO:0000259" key="6">
    <source>
        <dbReference type="PROSITE" id="PS50262"/>
    </source>
</evidence>
<feature type="transmembrane region" description="Helical" evidence="5">
    <location>
        <begin position="48"/>
        <end position="71"/>
    </location>
</feature>
<dbReference type="PANTHER" id="PTHR23360">
    <property type="entry name" value="G-PROTEIN COUPLED RECEPTORS FAMILY 1 PROFILE DOMAIN-CONTAINING PROTEIN-RELATED"/>
    <property type="match status" value="1"/>
</dbReference>
<dbReference type="GO" id="GO:0016020">
    <property type="term" value="C:membrane"/>
    <property type="evidence" value="ECO:0007669"/>
    <property type="project" value="UniProtKB-SubCell"/>
</dbReference>
<keyword evidence="2 5" id="KW-0812">Transmembrane</keyword>
<dbReference type="CDD" id="cd00637">
    <property type="entry name" value="7tm_classA_rhodopsin-like"/>
    <property type="match status" value="1"/>
</dbReference>
<comment type="subcellular location">
    <subcellularLocation>
        <location evidence="1">Membrane</location>
    </subcellularLocation>
</comment>
<keyword evidence="7" id="KW-1185">Reference proteome</keyword>
<dbReference type="AlphaFoldDB" id="A0A914Z4V8"/>
<dbReference type="InterPro" id="IPR017452">
    <property type="entry name" value="GPCR_Rhodpsn_7TM"/>
</dbReference>
<sequence length="137" mass="15067">MSLNISVFEQTKQILPVYWAYCGLGILAVIANLIVIIVYLSSPQLRSIFALFIGLAIAEGINGAAFLVTGIERIISEYSLQNVYSFPIVSRGECALQVGNSLLIIGSQAPAMLSMTLGIERFCAIKFPTKYRQFKQK</sequence>
<dbReference type="Pfam" id="PF10320">
    <property type="entry name" value="7TM_GPCR_Srsx"/>
    <property type="match status" value="1"/>
</dbReference>
<proteinExistence type="predicted"/>
<dbReference type="Proteomes" id="UP000887577">
    <property type="component" value="Unplaced"/>
</dbReference>